<accession>A0A8S3QCB1</accession>
<evidence type="ECO:0000313" key="1">
    <source>
        <dbReference type="EMBL" id="CAG2194300.1"/>
    </source>
</evidence>
<gene>
    <name evidence="1" type="ORF">MEDL_9327</name>
</gene>
<dbReference type="OrthoDB" id="1879688at2759"/>
<name>A0A8S3QCB1_MYTED</name>
<comment type="caution">
    <text evidence="1">The sequence shown here is derived from an EMBL/GenBank/DDBJ whole genome shotgun (WGS) entry which is preliminary data.</text>
</comment>
<reference evidence="1" key="1">
    <citation type="submission" date="2021-03" db="EMBL/GenBank/DDBJ databases">
        <authorList>
            <person name="Bekaert M."/>
        </authorList>
    </citation>
    <scope>NUCLEOTIDE SEQUENCE</scope>
</reference>
<dbReference type="AlphaFoldDB" id="A0A8S3QCB1"/>
<keyword evidence="2" id="KW-1185">Reference proteome</keyword>
<protein>
    <submittedName>
        <fullName evidence="1">Uncharacterized protein</fullName>
    </submittedName>
</protein>
<organism evidence="1 2">
    <name type="scientific">Mytilus edulis</name>
    <name type="common">Blue mussel</name>
    <dbReference type="NCBI Taxonomy" id="6550"/>
    <lineage>
        <taxon>Eukaryota</taxon>
        <taxon>Metazoa</taxon>
        <taxon>Spiralia</taxon>
        <taxon>Lophotrochozoa</taxon>
        <taxon>Mollusca</taxon>
        <taxon>Bivalvia</taxon>
        <taxon>Autobranchia</taxon>
        <taxon>Pteriomorphia</taxon>
        <taxon>Mytilida</taxon>
        <taxon>Mytiloidea</taxon>
        <taxon>Mytilidae</taxon>
        <taxon>Mytilinae</taxon>
        <taxon>Mytilus</taxon>
    </lineage>
</organism>
<proteinExistence type="predicted"/>
<sequence>MSLEKFLYASDQAASYLASQVGPDGVLLDQNVSGDLCSQYKLVTLLLISGHSVEGQRLMERIKRDFLQADGDFVSFPEKSGRERKSSSFPMSHFWIYMNNWIAMGAHRSGRFDISVPAYNFSTKESVKTKSGFQTKLQKTGDENMCSCHPPQILVKV</sequence>
<dbReference type="EMBL" id="CAJPWZ010000475">
    <property type="protein sequence ID" value="CAG2194300.1"/>
    <property type="molecule type" value="Genomic_DNA"/>
</dbReference>
<evidence type="ECO:0000313" key="2">
    <source>
        <dbReference type="Proteomes" id="UP000683360"/>
    </source>
</evidence>
<dbReference type="Proteomes" id="UP000683360">
    <property type="component" value="Unassembled WGS sequence"/>
</dbReference>